<keyword evidence="2" id="KW-0680">Restriction system</keyword>
<keyword evidence="5" id="KW-0540">Nuclease</keyword>
<dbReference type="Proteomes" id="UP001629249">
    <property type="component" value="Unassembled WGS sequence"/>
</dbReference>
<dbReference type="InterPro" id="IPR052021">
    <property type="entry name" value="Type-I_RS_S_subunit"/>
</dbReference>
<dbReference type="Gene3D" id="3.90.220.20">
    <property type="entry name" value="DNA methylase specificity domains"/>
    <property type="match status" value="2"/>
</dbReference>
<evidence type="ECO:0000256" key="2">
    <source>
        <dbReference type="ARBA" id="ARBA00022747"/>
    </source>
</evidence>
<comment type="similarity">
    <text evidence="1">Belongs to the type-I restriction system S methylase family.</text>
</comment>
<dbReference type="PANTHER" id="PTHR30408:SF12">
    <property type="entry name" value="TYPE I RESTRICTION ENZYME MJAVIII SPECIFICITY SUBUNIT"/>
    <property type="match status" value="1"/>
</dbReference>
<organism evidence="5 6">
    <name type="scientific">Paraburkholderia agricolaris</name>
    <dbReference type="NCBI Taxonomy" id="2152888"/>
    <lineage>
        <taxon>Bacteria</taxon>
        <taxon>Pseudomonadati</taxon>
        <taxon>Pseudomonadota</taxon>
        <taxon>Betaproteobacteria</taxon>
        <taxon>Burkholderiales</taxon>
        <taxon>Burkholderiaceae</taxon>
        <taxon>Paraburkholderia</taxon>
    </lineage>
</organism>
<dbReference type="SUPFAM" id="SSF116734">
    <property type="entry name" value="DNA methylase specificity domain"/>
    <property type="match status" value="2"/>
</dbReference>
<dbReference type="GO" id="GO:0004519">
    <property type="term" value="F:endonuclease activity"/>
    <property type="evidence" value="ECO:0007669"/>
    <property type="project" value="UniProtKB-KW"/>
</dbReference>
<keyword evidence="5" id="KW-0255">Endonuclease</keyword>
<reference evidence="5 6" key="1">
    <citation type="journal article" date="2024" name="Chem. Sci.">
        <title>Discovery of megapolipeptins by genome mining of a Burkholderiales bacteria collection.</title>
        <authorList>
            <person name="Paulo B.S."/>
            <person name="Recchia M.J.J."/>
            <person name="Lee S."/>
            <person name="Fergusson C.H."/>
            <person name="Romanowski S.B."/>
            <person name="Hernandez A."/>
            <person name="Krull N."/>
            <person name="Liu D.Y."/>
            <person name="Cavanagh H."/>
            <person name="Bos A."/>
            <person name="Gray C.A."/>
            <person name="Murphy B.T."/>
            <person name="Linington R.G."/>
            <person name="Eustaquio A.S."/>
        </authorList>
    </citation>
    <scope>NUCLEOTIDE SEQUENCE [LARGE SCALE GENOMIC DNA]</scope>
    <source>
        <strain evidence="5 6">RL16-012-BIC-B</strain>
    </source>
</reference>
<accession>A0ABW8ZSI9</accession>
<name>A0ABW8ZSI9_9BURK</name>
<dbReference type="PANTHER" id="PTHR30408">
    <property type="entry name" value="TYPE-1 RESTRICTION ENZYME ECOKI SPECIFICITY PROTEIN"/>
    <property type="match status" value="1"/>
</dbReference>
<dbReference type="InterPro" id="IPR044946">
    <property type="entry name" value="Restrct_endonuc_typeI_TRD_sf"/>
</dbReference>
<dbReference type="InterPro" id="IPR000055">
    <property type="entry name" value="Restrct_endonuc_typeI_TRD"/>
</dbReference>
<feature type="domain" description="Type I restriction modification DNA specificity" evidence="4">
    <location>
        <begin position="51"/>
        <end position="181"/>
    </location>
</feature>
<dbReference type="CDD" id="cd17262">
    <property type="entry name" value="RMtype1_S_Aco12261I-TRD2-CR2"/>
    <property type="match status" value="1"/>
</dbReference>
<proteinExistence type="inferred from homology"/>
<evidence type="ECO:0000256" key="3">
    <source>
        <dbReference type="ARBA" id="ARBA00023125"/>
    </source>
</evidence>
<dbReference type="EMBL" id="JAQQFN010000014">
    <property type="protein sequence ID" value="MFL9885134.1"/>
    <property type="molecule type" value="Genomic_DNA"/>
</dbReference>
<sequence>MGVIGDFVTALRAGVSVNAVETESGRAENEVGVLKTGAVLQGKFYAKQHKIVVPEDTGRVATSVVGDRIIISRMNTPALVGESGYVPEDVPNLFLPDRLWQTEPSARPQSQRWLSYWLQHPSIRRLIAAGATGTSNSMKNISKETVLSLPVPLTPLPEQKKIAATLAAVDDKLDVITRQIESTETLKQGMMQVLFSRGVGTEDTDGGWLPHTEFMDSELGEIPVGWNVLSLSDVVDNLDKHRIPLKQSDRALRKGEYPYYGASGVIDWIDEFIFDGDFILLGEDGENVVSRNLPLAFRATGKIWVNNHAHVFQPKSDFDIQFLVELLESIDYSHLASGTAQPKITQQALRQLRFAVPPYAEQRRIGAVLAALESKLALLRDKLDNYQTLKSGLMQKLLTGEWRVKVETAVPEAEPEVTA</sequence>
<keyword evidence="5" id="KW-0378">Hydrolase</keyword>
<keyword evidence="3" id="KW-0238">DNA-binding</keyword>
<evidence type="ECO:0000256" key="1">
    <source>
        <dbReference type="ARBA" id="ARBA00010923"/>
    </source>
</evidence>
<dbReference type="Pfam" id="PF01420">
    <property type="entry name" value="Methylase_S"/>
    <property type="match status" value="2"/>
</dbReference>
<dbReference type="Gene3D" id="1.10.287.1120">
    <property type="entry name" value="Bipartite methylase S protein"/>
    <property type="match status" value="1"/>
</dbReference>
<evidence type="ECO:0000313" key="6">
    <source>
        <dbReference type="Proteomes" id="UP001629249"/>
    </source>
</evidence>
<protein>
    <submittedName>
        <fullName evidence="5">Restriction endonuclease subunit S</fullName>
    </submittedName>
</protein>
<evidence type="ECO:0000313" key="5">
    <source>
        <dbReference type="EMBL" id="MFL9885134.1"/>
    </source>
</evidence>
<feature type="domain" description="Type I restriction modification DNA specificity" evidence="4">
    <location>
        <begin position="223"/>
        <end position="383"/>
    </location>
</feature>
<gene>
    <name evidence="5" type="ORF">PQR66_18980</name>
</gene>
<keyword evidence="6" id="KW-1185">Reference proteome</keyword>
<evidence type="ECO:0000259" key="4">
    <source>
        <dbReference type="Pfam" id="PF01420"/>
    </source>
</evidence>
<comment type="caution">
    <text evidence="5">The sequence shown here is derived from an EMBL/GenBank/DDBJ whole genome shotgun (WGS) entry which is preliminary data.</text>
</comment>